<evidence type="ECO:0000313" key="1">
    <source>
        <dbReference type="EMBL" id="AKJ73824.1"/>
    </source>
</evidence>
<protein>
    <submittedName>
        <fullName evidence="1">Uncharacterized protein</fullName>
    </submittedName>
</protein>
<dbReference type="OrthoDB" id="26046at10239"/>
<keyword evidence="2" id="KW-1185">Reference proteome</keyword>
<gene>
    <name evidence="1" type="ORF">SP38_222</name>
</gene>
<reference evidence="1 2" key="1">
    <citation type="journal article" date="2016" name="Virus Genes">
        <title>Genomic characterization of Salmonella bacteriophages isolated from India.</title>
        <authorList>
            <person name="Karpe Y.A."/>
            <person name="Kanade G.D."/>
            <person name="Pingale K.D."/>
            <person name="Arankalle V.A."/>
            <person name="Banerjee K."/>
        </authorList>
    </citation>
    <scope>NUCLEOTIDE SEQUENCE [LARGE SCALE GENOMIC DNA]</scope>
</reference>
<proteinExistence type="predicted"/>
<accession>A0A0N7CDK5</accession>
<evidence type="ECO:0000313" key="2">
    <source>
        <dbReference type="Proteomes" id="UP000201337"/>
    </source>
</evidence>
<name>A0A0N7CDK5_9CAUD</name>
<organism evidence="1 2">
    <name type="scientific">Salmonella phage 38</name>
    <dbReference type="NCBI Taxonomy" id="1654891"/>
    <lineage>
        <taxon>Viruses</taxon>
        <taxon>Duplodnaviria</taxon>
        <taxon>Heunggongvirae</taxon>
        <taxon>Uroviricota</taxon>
        <taxon>Caudoviricetes</taxon>
        <taxon>Pantevenvirales</taxon>
        <taxon>Ackermannviridae</taxon>
        <taxon>Cvivirinae</taxon>
        <taxon>Kuttervirus</taxon>
        <taxon>Kuttervirus kv38</taxon>
    </lineage>
</organism>
<dbReference type="RefSeq" id="YP_009220966.1">
    <property type="nucleotide sequence ID" value="NC_029042.1"/>
</dbReference>
<dbReference type="KEGG" id="vg:26683932"/>
<sequence>MVGKNPPSYAKIGIAFRNAILFIKEKGLLSEYYQFCSERRRLQRQKSKEKLHDN</sequence>
<dbReference type="Proteomes" id="UP000201337">
    <property type="component" value="Segment"/>
</dbReference>
<dbReference type="GeneID" id="26683932"/>
<dbReference type="EMBL" id="KR296692">
    <property type="protein sequence ID" value="AKJ73824.1"/>
    <property type="molecule type" value="Genomic_DNA"/>
</dbReference>